<keyword evidence="1 3" id="KW-0853">WD repeat</keyword>
<dbReference type="PROSITE" id="PS50294">
    <property type="entry name" value="WD_REPEATS_REGION"/>
    <property type="match status" value="3"/>
</dbReference>
<evidence type="ECO:0008006" key="6">
    <source>
        <dbReference type="Google" id="ProtNLM"/>
    </source>
</evidence>
<sequence length="951" mass="111587">MLIHGITGSGKSTTAKKIEEFIWKLHESNIKIGNQLLIPVYISLPSLKNPVFQAVEETLRQVEYGFDDLQLRECKEKLGKKEFRFLFIMDSYDEMKLENIQKNLYFHNEIKQNWSDPLVIFISRSEIFTSIDYIDWFEPQQKNKFKEIELLIFDQEQTNEYLEKFTMQSIKMLIFEIYEMETQIKKGSIDIKKFEMCWGQLYSILVFLKKNEFISFENIEALRSLSINLSKLWSIEKYQNIMEQQNLNKLVETPYMMEIMVWVLPSMMIKSFDIIKMKQNFINNFSKIFKVFEKSEYLIKMYQQQQKKHLIKLNNEIYDDKLDITQQDIQNLEKRHYYQITLKIWDKMDENLIPIQLQLSQQFSELNIQLLKILEPKLLLQNHMLNKVEIQNESIISLVCDALKEYNLTSFDFYDEFISYYYLKQIEKQKNLGKSINFDCFLFDLQKYSIKLAKIMTRNEMTQVQYKYQGLLFKDEAEEEKWLNEFFNDDGKKGNYKKDIRSCSLIQNKGQNFSFVHKSIQDFLIAADLYQLLALSKELDGQVLRYLVEEISKGQIGNQDCQFIKEIFHNKSNNLSLFVRSQQFADKIKLTMKLMKIIEKHDFNLINYSTEIYSETRKHLISKISQENKVIELFKFLVHLTKKDYKFIQSGSNSLNLLVEMQVDLTMQNFSKIQITNTSLIGANFAKCNLSQSKLENVDINGINLNGAQLFNCKWKKLLIQELFQLNDHYSVQADKSICLWDVKTGQQKFKLNGHSDQVYSVCFSPDGTTLASSSEDKSIRLWDVQEGKQKAQLDGHNSSEVYSLCFSPDGTTLASGSSDNSIRLWDVKTGSQKAKLDGHTSYVNSLCFSPEGNSLASGSNDSSIRLWEIKIRQLFQPSDKKDKEILAEFQKCPFPDNVTYYPFLIIQQALNFEAQGALILRGEFVHHSGIDLKTLLKQKGSYFLDCIKKN</sequence>
<evidence type="ECO:0000256" key="3">
    <source>
        <dbReference type="PROSITE-ProRule" id="PRU00221"/>
    </source>
</evidence>
<dbReference type="AlphaFoldDB" id="A0A8S1PML6"/>
<accession>A0A8S1PML6</accession>
<dbReference type="EMBL" id="CAJJDN010000081">
    <property type="protein sequence ID" value="CAD8103768.1"/>
    <property type="molecule type" value="Genomic_DNA"/>
</dbReference>
<gene>
    <name evidence="4" type="ORF">PSON_ATCC_30995.1.T0810007</name>
</gene>
<protein>
    <recommendedName>
        <fullName evidence="6">NACHT domain-containing protein</fullName>
    </recommendedName>
</protein>
<keyword evidence="2" id="KW-0677">Repeat</keyword>
<name>A0A8S1PML6_9CILI</name>
<dbReference type="InterPro" id="IPR001680">
    <property type="entry name" value="WD40_rpt"/>
</dbReference>
<feature type="repeat" description="WD" evidence="3">
    <location>
        <begin position="837"/>
        <end position="871"/>
    </location>
</feature>
<comment type="caution">
    <text evidence="4">The sequence shown here is derived from an EMBL/GenBank/DDBJ whole genome shotgun (WGS) entry which is preliminary data.</text>
</comment>
<feature type="repeat" description="WD" evidence="3">
    <location>
        <begin position="795"/>
        <end position="836"/>
    </location>
</feature>
<evidence type="ECO:0000256" key="2">
    <source>
        <dbReference type="ARBA" id="ARBA00022737"/>
    </source>
</evidence>
<dbReference type="GO" id="GO:1990234">
    <property type="term" value="C:transferase complex"/>
    <property type="evidence" value="ECO:0007669"/>
    <property type="project" value="UniProtKB-ARBA"/>
</dbReference>
<dbReference type="PROSITE" id="PS00678">
    <property type="entry name" value="WD_REPEATS_1"/>
    <property type="match status" value="3"/>
</dbReference>
<dbReference type="PANTHER" id="PTHR22847">
    <property type="entry name" value="WD40 REPEAT PROTEIN"/>
    <property type="match status" value="1"/>
</dbReference>
<evidence type="ECO:0000313" key="5">
    <source>
        <dbReference type="Proteomes" id="UP000692954"/>
    </source>
</evidence>
<reference evidence="4" key="1">
    <citation type="submission" date="2021-01" db="EMBL/GenBank/DDBJ databases">
        <authorList>
            <consortium name="Genoscope - CEA"/>
            <person name="William W."/>
        </authorList>
    </citation>
    <scope>NUCLEOTIDE SEQUENCE</scope>
</reference>
<dbReference type="PROSITE" id="PS50082">
    <property type="entry name" value="WD_REPEATS_2"/>
    <property type="match status" value="3"/>
</dbReference>
<evidence type="ECO:0000313" key="4">
    <source>
        <dbReference type="EMBL" id="CAD8103768.1"/>
    </source>
</evidence>
<dbReference type="CDD" id="cd00200">
    <property type="entry name" value="WD40"/>
    <property type="match status" value="1"/>
</dbReference>
<evidence type="ECO:0000256" key="1">
    <source>
        <dbReference type="ARBA" id="ARBA00022574"/>
    </source>
</evidence>
<dbReference type="SMART" id="SM00320">
    <property type="entry name" value="WD40"/>
    <property type="match status" value="3"/>
</dbReference>
<dbReference type="InterPro" id="IPR019775">
    <property type="entry name" value="WD40_repeat_CS"/>
</dbReference>
<organism evidence="4 5">
    <name type="scientific">Paramecium sonneborni</name>
    <dbReference type="NCBI Taxonomy" id="65129"/>
    <lineage>
        <taxon>Eukaryota</taxon>
        <taxon>Sar</taxon>
        <taxon>Alveolata</taxon>
        <taxon>Ciliophora</taxon>
        <taxon>Intramacronucleata</taxon>
        <taxon>Oligohymenophorea</taxon>
        <taxon>Peniculida</taxon>
        <taxon>Parameciidae</taxon>
        <taxon>Paramecium</taxon>
    </lineage>
</organism>
<dbReference type="Proteomes" id="UP000692954">
    <property type="component" value="Unassembled WGS sequence"/>
</dbReference>
<dbReference type="OrthoDB" id="312059at2759"/>
<dbReference type="Pfam" id="PF00400">
    <property type="entry name" value="WD40"/>
    <property type="match status" value="3"/>
</dbReference>
<keyword evidence="5" id="KW-1185">Reference proteome</keyword>
<dbReference type="PANTHER" id="PTHR22847:SF637">
    <property type="entry name" value="WD REPEAT DOMAIN 5B"/>
    <property type="match status" value="1"/>
</dbReference>
<dbReference type="InterPro" id="IPR001646">
    <property type="entry name" value="5peptide_repeat"/>
</dbReference>
<proteinExistence type="predicted"/>
<feature type="repeat" description="WD" evidence="3">
    <location>
        <begin position="752"/>
        <end position="793"/>
    </location>
</feature>
<dbReference type="Pfam" id="PF00805">
    <property type="entry name" value="Pentapeptide"/>
    <property type="match status" value="1"/>
</dbReference>